<dbReference type="InterPro" id="IPR029472">
    <property type="entry name" value="Copia-like_N"/>
</dbReference>
<organism evidence="4 5">
    <name type="scientific">Nyssa sinensis</name>
    <dbReference type="NCBI Taxonomy" id="561372"/>
    <lineage>
        <taxon>Eukaryota</taxon>
        <taxon>Viridiplantae</taxon>
        <taxon>Streptophyta</taxon>
        <taxon>Embryophyta</taxon>
        <taxon>Tracheophyta</taxon>
        <taxon>Spermatophyta</taxon>
        <taxon>Magnoliopsida</taxon>
        <taxon>eudicotyledons</taxon>
        <taxon>Gunneridae</taxon>
        <taxon>Pentapetalae</taxon>
        <taxon>asterids</taxon>
        <taxon>Cornales</taxon>
        <taxon>Nyssaceae</taxon>
        <taxon>Nyssa</taxon>
    </lineage>
</organism>
<accession>A0A5J5BXA9</accession>
<sequence length="261" mass="29652">MASNGDNSQTSPPSFDDPSHPFYLHNSDHPGVTLVSHPLTDTNYNTWHQSMLIALSIKNKVGFIDGTVPKPSDPVAALQWTRYNNMVKAWLLNSLSKDISASVIYCDLAKDIWVELKERFSQVNGRRMFQLEQEIHNLVQSTTSVTTYFTKLKMLWDELSSLQSHLIHEGVSQYQQYQRTMKFLMGLNESYATIRGGATDHMVRSPTDLTYSIPDLRLIKMIGVGTERDGLYLLHKDKTRSLSSGYHRFSTLASSLRASFQ</sequence>
<dbReference type="PANTHER" id="PTHR37610:SF97">
    <property type="entry name" value="RETROTRANSPOSON GAG DOMAIN-CONTAINING PROTEIN"/>
    <property type="match status" value="1"/>
</dbReference>
<proteinExistence type="predicted"/>
<reference evidence="4 5" key="1">
    <citation type="submission" date="2019-09" db="EMBL/GenBank/DDBJ databases">
        <title>A chromosome-level genome assembly of the Chinese tupelo Nyssa sinensis.</title>
        <authorList>
            <person name="Yang X."/>
            <person name="Kang M."/>
            <person name="Yang Y."/>
            <person name="Xiong H."/>
            <person name="Wang M."/>
            <person name="Zhang Z."/>
            <person name="Wang Z."/>
            <person name="Wu H."/>
            <person name="Ma T."/>
            <person name="Liu J."/>
            <person name="Xi Z."/>
        </authorList>
    </citation>
    <scope>NUCLEOTIDE SEQUENCE [LARGE SCALE GENOMIC DNA]</scope>
    <source>
        <strain evidence="4">J267</strain>
        <tissue evidence="4">Leaf</tissue>
    </source>
</reference>
<dbReference type="Proteomes" id="UP000325577">
    <property type="component" value="Linkage Group LG1"/>
</dbReference>
<feature type="compositionally biased region" description="Low complexity" evidence="1">
    <location>
        <begin position="11"/>
        <end position="20"/>
    </location>
</feature>
<gene>
    <name evidence="4" type="ORF">F0562_003900</name>
</gene>
<evidence type="ECO:0008006" key="6">
    <source>
        <dbReference type="Google" id="ProtNLM"/>
    </source>
</evidence>
<dbReference type="OrthoDB" id="1717805at2759"/>
<evidence type="ECO:0000259" key="3">
    <source>
        <dbReference type="Pfam" id="PF14244"/>
    </source>
</evidence>
<keyword evidence="5" id="KW-1185">Reference proteome</keyword>
<dbReference type="Pfam" id="PF03732">
    <property type="entry name" value="Retrotrans_gag"/>
    <property type="match status" value="1"/>
</dbReference>
<dbReference type="InterPro" id="IPR005162">
    <property type="entry name" value="Retrotrans_gag_dom"/>
</dbReference>
<evidence type="ECO:0000313" key="5">
    <source>
        <dbReference type="Proteomes" id="UP000325577"/>
    </source>
</evidence>
<dbReference type="AlphaFoldDB" id="A0A5J5BXA9"/>
<evidence type="ECO:0000256" key="1">
    <source>
        <dbReference type="SAM" id="MobiDB-lite"/>
    </source>
</evidence>
<evidence type="ECO:0000313" key="4">
    <source>
        <dbReference type="EMBL" id="KAA8547236.1"/>
    </source>
</evidence>
<dbReference type="PANTHER" id="PTHR37610">
    <property type="entry name" value="CCHC-TYPE DOMAIN-CONTAINING PROTEIN"/>
    <property type="match status" value="1"/>
</dbReference>
<protein>
    <recommendedName>
        <fullName evidence="6">Retrotransposon Copia-like N-terminal domain-containing protein</fullName>
    </recommendedName>
</protein>
<dbReference type="Pfam" id="PF14244">
    <property type="entry name" value="Retrotran_gag_3"/>
    <property type="match status" value="1"/>
</dbReference>
<feature type="region of interest" description="Disordered" evidence="1">
    <location>
        <begin position="1"/>
        <end position="20"/>
    </location>
</feature>
<dbReference type="EMBL" id="CM018032">
    <property type="protein sequence ID" value="KAA8547236.1"/>
    <property type="molecule type" value="Genomic_DNA"/>
</dbReference>
<evidence type="ECO:0000259" key="2">
    <source>
        <dbReference type="Pfam" id="PF03732"/>
    </source>
</evidence>
<feature type="compositionally biased region" description="Polar residues" evidence="1">
    <location>
        <begin position="1"/>
        <end position="10"/>
    </location>
</feature>
<name>A0A5J5BXA9_9ASTE</name>
<feature type="domain" description="Retrotransposon Copia-like N-terminal" evidence="3">
    <location>
        <begin position="25"/>
        <end position="72"/>
    </location>
</feature>
<feature type="domain" description="Retrotransposon gag" evidence="2">
    <location>
        <begin position="89"/>
        <end position="188"/>
    </location>
</feature>